<sequence length="368" mass="40209">FEGELRNRNMSAVTIFVIFALGCLHVTGANEQLSLTDFLLDFLLSLWVPLNYTPSQQVVNTPDPTKREQLISIEKSKVALNNYINHLLRYAEENGGLVNGQIVDTGKLLLDSSLGLPDSGQIDGDDSAPNNVSPPGASPIYLTSSGSPNADPNYIPPNCKPTSYSCDNPVPNQSGHFHPGHEHSFEYHPTHYHLNQLHPSHYHQPFYHPGHYHTHHTLPIGIDGNDVNIPPPTANIPPSAMNIPPSAVNIPPSAVNMLSPAVNNPLSDNHLGVPDSNLPPTGAYPMPPNDPDPTTDFNFNINCDPLDPTVIFNPNLCADLFFPYPAKNAPRTSRLSTTSLSSKSTKHKLRTFIFITLLPSSTIRLTIP</sequence>
<comment type="caution">
    <text evidence="2">The sequence shown here is derived from an EMBL/GenBank/DDBJ whole genome shotgun (WGS) entry which is preliminary data.</text>
</comment>
<organism evidence="2 3">
    <name type="scientific">Ignelater luminosus</name>
    <name type="common">Cucubano</name>
    <name type="synonym">Pyrophorus luminosus</name>
    <dbReference type="NCBI Taxonomy" id="2038154"/>
    <lineage>
        <taxon>Eukaryota</taxon>
        <taxon>Metazoa</taxon>
        <taxon>Ecdysozoa</taxon>
        <taxon>Arthropoda</taxon>
        <taxon>Hexapoda</taxon>
        <taxon>Insecta</taxon>
        <taxon>Pterygota</taxon>
        <taxon>Neoptera</taxon>
        <taxon>Endopterygota</taxon>
        <taxon>Coleoptera</taxon>
        <taxon>Polyphaga</taxon>
        <taxon>Elateriformia</taxon>
        <taxon>Elateroidea</taxon>
        <taxon>Elateridae</taxon>
        <taxon>Agrypninae</taxon>
        <taxon>Pyrophorini</taxon>
        <taxon>Ignelater</taxon>
    </lineage>
</organism>
<dbReference type="OrthoDB" id="6784631at2759"/>
<name>A0A8K0D8V6_IGNLU</name>
<gene>
    <name evidence="2" type="ORF">ILUMI_07697</name>
</gene>
<feature type="region of interest" description="Disordered" evidence="1">
    <location>
        <begin position="119"/>
        <end position="149"/>
    </location>
</feature>
<protein>
    <submittedName>
        <fullName evidence="2">Uncharacterized protein</fullName>
    </submittedName>
</protein>
<dbReference type="AlphaFoldDB" id="A0A8K0D8V6"/>
<dbReference type="Proteomes" id="UP000801492">
    <property type="component" value="Unassembled WGS sequence"/>
</dbReference>
<keyword evidence="3" id="KW-1185">Reference proteome</keyword>
<evidence type="ECO:0000313" key="2">
    <source>
        <dbReference type="EMBL" id="KAF2898477.1"/>
    </source>
</evidence>
<feature type="non-terminal residue" evidence="2">
    <location>
        <position position="368"/>
    </location>
</feature>
<accession>A0A8K0D8V6</accession>
<evidence type="ECO:0000256" key="1">
    <source>
        <dbReference type="SAM" id="MobiDB-lite"/>
    </source>
</evidence>
<evidence type="ECO:0000313" key="3">
    <source>
        <dbReference type="Proteomes" id="UP000801492"/>
    </source>
</evidence>
<reference evidence="2" key="1">
    <citation type="submission" date="2019-08" db="EMBL/GenBank/DDBJ databases">
        <title>The genome of the North American firefly Photinus pyralis.</title>
        <authorList>
            <consortium name="Photinus pyralis genome working group"/>
            <person name="Fallon T.R."/>
            <person name="Sander Lower S.E."/>
            <person name="Weng J.-K."/>
        </authorList>
    </citation>
    <scope>NUCLEOTIDE SEQUENCE</scope>
    <source>
        <strain evidence="2">TRF0915ILg1</strain>
        <tissue evidence="2">Whole body</tissue>
    </source>
</reference>
<dbReference type="EMBL" id="VTPC01003468">
    <property type="protein sequence ID" value="KAF2898477.1"/>
    <property type="molecule type" value="Genomic_DNA"/>
</dbReference>
<proteinExistence type="predicted"/>